<dbReference type="GO" id="GO:0052170">
    <property type="term" value="P:symbiont-mediated suppression of host innate immune response"/>
    <property type="evidence" value="ECO:0007669"/>
    <property type="project" value="UniProtKB-KW"/>
</dbReference>
<evidence type="ECO:0000259" key="36">
    <source>
        <dbReference type="PROSITE" id="PS50507"/>
    </source>
</evidence>
<keyword evidence="11" id="KW-0191">Covalent protein-RNA linkage</keyword>
<keyword evidence="17" id="KW-0645">Protease</keyword>
<feature type="domain" description="Helicase ATP-binding" evidence="37">
    <location>
        <begin position="1404"/>
        <end position="1556"/>
    </location>
</feature>
<evidence type="ECO:0000256" key="29">
    <source>
        <dbReference type="ARBA" id="ARBA00029422"/>
    </source>
</evidence>
<dbReference type="SMART" id="SM00487">
    <property type="entry name" value="DEXDc"/>
    <property type="match status" value="1"/>
</dbReference>
<comment type="function">
    <text evidence="28">Involved in aphid transmission, cell-to-cell and systemis movement, encapsidation of the viral RNA and in the regulation of viral RNA amplification.</text>
</comment>
<dbReference type="Gene3D" id="3.40.50.300">
    <property type="entry name" value="P-loop containing nucleotide triphosphate hydrolases"/>
    <property type="match status" value="2"/>
</dbReference>
<dbReference type="GO" id="GO:0004386">
    <property type="term" value="F:helicase activity"/>
    <property type="evidence" value="ECO:0007669"/>
    <property type="project" value="UniProtKB-KW"/>
</dbReference>
<dbReference type="Pfam" id="PF08440">
    <property type="entry name" value="Poty_PP"/>
    <property type="match status" value="1"/>
</dbReference>
<evidence type="ECO:0000256" key="32">
    <source>
        <dbReference type="PROSITE-ProRule" id="PRU01080"/>
    </source>
</evidence>
<dbReference type="PROSITE" id="PS50507">
    <property type="entry name" value="RDRP_SSRNA_POS"/>
    <property type="match status" value="1"/>
</dbReference>
<reference evidence="42 43" key="2">
    <citation type="journal article" date="2011" name="Arch. Virol.">
        <title>Determination of the complete nucleotide sequence of a lupine potyvirus isolate from the Czech Republic reveals that it belongs to a new member of the genus Potyvirus.</title>
        <authorList>
            <person name="Sarkisova T."/>
            <person name="Petrzik K."/>
        </authorList>
    </citation>
    <scope>NUCLEOTIDE SEQUENCE [LARGE SCALE GENOMIC DNA]</scope>
    <source>
        <strain evidence="42">LU2</strain>
    </source>
</reference>
<name>C9W107_9POTV</name>
<dbReference type="SUPFAM" id="SSF50494">
    <property type="entry name" value="Trypsin-like serine proteases"/>
    <property type="match status" value="1"/>
</dbReference>
<dbReference type="Pfam" id="PF00680">
    <property type="entry name" value="RdRP_1"/>
    <property type="match status" value="1"/>
</dbReference>
<feature type="coiled-coil region" evidence="34">
    <location>
        <begin position="201"/>
        <end position="232"/>
    </location>
</feature>
<dbReference type="CDD" id="cd23175">
    <property type="entry name" value="ps-ssRNAv_Potyviridae_RdRp"/>
    <property type="match status" value="1"/>
</dbReference>
<comment type="catalytic activity">
    <reaction evidence="2">
        <text>Hydrolyzes a Gly-|-Gly bond at its own C-terminus, commonly in the sequence -Tyr-Xaa-Val-Gly-|-Gly, in the processing of the potyviral polyprotein.</text>
        <dbReference type="EC" id="3.4.22.45"/>
    </reaction>
</comment>
<keyword evidence="25" id="KW-0946">Virion</keyword>
<evidence type="ECO:0000259" key="37">
    <source>
        <dbReference type="PROSITE" id="PS51192"/>
    </source>
</evidence>
<dbReference type="InterPro" id="IPR039560">
    <property type="entry name" value="Potyvirid-P3"/>
</dbReference>
<evidence type="ECO:0000256" key="5">
    <source>
        <dbReference type="ARBA" id="ARBA00006064"/>
    </source>
</evidence>
<keyword evidence="7" id="KW-0941">Suppressor of RNA silencing</keyword>
<dbReference type="KEGG" id="vg:10110366"/>
<dbReference type="PROSITE" id="PS51744">
    <property type="entry name" value="HC_PRO_CPD"/>
    <property type="match status" value="1"/>
</dbReference>
<dbReference type="Pfam" id="PF00851">
    <property type="entry name" value="Peptidase_C6"/>
    <property type="match status" value="1"/>
</dbReference>
<dbReference type="GO" id="GO:0003723">
    <property type="term" value="F:RNA binding"/>
    <property type="evidence" value="ECO:0007669"/>
    <property type="project" value="InterPro"/>
</dbReference>
<evidence type="ECO:0000256" key="26">
    <source>
        <dbReference type="ARBA" id="ARBA00022953"/>
    </source>
</evidence>
<evidence type="ECO:0000259" key="41">
    <source>
        <dbReference type="PROSITE" id="PS51871"/>
    </source>
</evidence>
<evidence type="ECO:0000256" key="35">
    <source>
        <dbReference type="SAM" id="MobiDB-lite"/>
    </source>
</evidence>
<evidence type="ECO:0000256" key="27">
    <source>
        <dbReference type="ARBA" id="ARBA00023280"/>
    </source>
</evidence>
<keyword evidence="23" id="KW-0788">Thiol protease</keyword>
<keyword evidence="22" id="KW-0347">Helicase</keyword>
<evidence type="ECO:0000259" key="38">
    <source>
        <dbReference type="PROSITE" id="PS51194"/>
    </source>
</evidence>
<feature type="active site" description="For helper component proteinase activity" evidence="32">
    <location>
        <position position="806"/>
    </location>
</feature>
<dbReference type="GO" id="GO:0039694">
    <property type="term" value="P:viral RNA genome replication"/>
    <property type="evidence" value="ECO:0007669"/>
    <property type="project" value="InterPro"/>
</dbReference>
<feature type="domain" description="Peptidase C6" evidence="40">
    <location>
        <begin position="798"/>
        <end position="920"/>
    </location>
</feature>
<proteinExistence type="inferred from homology"/>
<keyword evidence="9" id="KW-1036">Host cytoplasmic vesicle</keyword>
<dbReference type="Proteomes" id="UP000202691">
    <property type="component" value="Segment"/>
</dbReference>
<comment type="catalytic activity">
    <reaction evidence="1">
        <text>Hydrolyzes glutaminyl bonds, and activity is further restricted by preferences for the amino acids in P6 - P1' that vary with the species of potyvirus, e.g. Glu-Xaa-Xaa-Tyr-Xaa-Gln-|-(Ser or Gly) for the enzyme from tobacco etch virus. The natural substrate is the viral polyprotein, but other proteins and oligopeptides containing the appropriate consensus sequence are also cleaved.</text>
        <dbReference type="EC" id="3.4.22.44"/>
    </reaction>
</comment>
<evidence type="ECO:0000256" key="9">
    <source>
        <dbReference type="ARBA" id="ARBA00022488"/>
    </source>
</evidence>
<dbReference type="Gene3D" id="3.30.70.270">
    <property type="match status" value="1"/>
</dbReference>
<evidence type="ECO:0000259" key="39">
    <source>
        <dbReference type="PROSITE" id="PS51436"/>
    </source>
</evidence>
<dbReference type="EMBL" id="EU847625">
    <property type="protein sequence ID" value="ACJ31798.2"/>
    <property type="molecule type" value="Genomic_RNA"/>
</dbReference>
<evidence type="ECO:0000256" key="33">
    <source>
        <dbReference type="RuleBase" id="RU003351"/>
    </source>
</evidence>
<dbReference type="PANTHER" id="PTHR43519:SF1">
    <property type="entry name" value="ATP-DEPENDENT RNA HELICASE HRPB"/>
    <property type="match status" value="1"/>
</dbReference>
<dbReference type="InterPro" id="IPR014001">
    <property type="entry name" value="Helicase_ATP-bd"/>
</dbReference>
<dbReference type="Pfam" id="PF00767">
    <property type="entry name" value="Poty_coat"/>
    <property type="match status" value="1"/>
</dbReference>
<dbReference type="Pfam" id="PF13608">
    <property type="entry name" value="Potyvirid-P3"/>
    <property type="match status" value="1"/>
</dbReference>
<protein>
    <recommendedName>
        <fullName evidence="6">Genome polyprotein</fullName>
    </recommendedName>
</protein>
<dbReference type="InterPro" id="IPR002540">
    <property type="entry name" value="Pept_S30_P1_potyvir"/>
</dbReference>
<dbReference type="PROSITE" id="PS51194">
    <property type="entry name" value="HELICASE_CTER"/>
    <property type="match status" value="1"/>
</dbReference>
<keyword evidence="16" id="KW-1090">Inhibition of host innate immune response by virus</keyword>
<dbReference type="GO" id="GO:0006508">
    <property type="term" value="P:proteolysis"/>
    <property type="evidence" value="ECO:0007669"/>
    <property type="project" value="UniProtKB-KW"/>
</dbReference>
<dbReference type="GO" id="GO:0004197">
    <property type="term" value="F:cysteine-type endopeptidase activity"/>
    <property type="evidence" value="ECO:0007669"/>
    <property type="project" value="InterPro"/>
</dbReference>
<evidence type="ECO:0000256" key="2">
    <source>
        <dbReference type="ARBA" id="ARBA00001848"/>
    </source>
</evidence>
<evidence type="ECO:0000256" key="1">
    <source>
        <dbReference type="ARBA" id="ARBA00000785"/>
    </source>
</evidence>
<sequence length="3256" mass="369119">MATLVHSAVARPIGRDGKYTRKIRDEDGEYRCTLCGLGCDSMTMAKPVNHNCDGMTEDEYNADCFDEIYNNSKHSPHAVDEDEEVMEHIETPAVKEASRPTRIQTMIRFGSIDVTLFVPEKLSIVKGPAHIPYNSQTHSEMKSKAVKSVGGHLRFGTIGESYANAKAEIQHKFTQPTNIGVVSAQHMAQYPKRLTDDEVFARKARLERAVLRKQMENEEKQRQRAFNDLAQKCDSRKQKLNDGLIVRTQKGFERKPLRSKQRIEMEEKVILAITQNSSLIPAGNAQSCGRNHSVSFRTSNYRRSHKQVKSHKEIHKRLTTGKHYEHIVSKLGDILKAKPGMNFEIIGKRSVSGRILQEEENEYVKINTIHECGPRKQIDVCTNRGIDAILRIWSNKIQKKRVIPTCEMRPGFSGVVVPVANVKGWVGRTKNDILIVRGSNYNQIIDSRVRVTKFVKDKMIHYSDPGTVFWRGFNRTFLQNKPTDINHQCTSDFNVEQCGSVAAILCQTIMPCGKITCQQCAQEYVESSEDELRGRLKQLIRRNNELIQHNYGMFPHVSTFLKSYERMLDSVNRNYTDTSEIQRIIGDRHDKPFANINKLNQIIAKGGLATSQEFSDASTLLLEVARYLRNRTENIKKGSLVSFRNKISGKAHINPTLMCDNQLDGNGNFVWGQRGYHAKRFFSNYFETIDPTAGYDKWVTRKGKNTQRKLAIGNLMLSTNIETLRQQMKGEYQAQNGLKEHCVSKRDENFIYPCCCVTLDDGTPVESVVKPPTKNHLVIGNSGDSKFVDLPTDISTQLYIAKEGYCYVNIFLAMLVNINEEDAKEFTKMVRDVVISQLGTWPMLTDIAAMCFLVSIFFPDVQSAELPRILVDHTHQAMHVIDSYGSLTTGYHILKANTVNQLIQFAQEDIKSEMKFYHVGGRTDNLDPSALGNGNNRTNIMSQLIRSIYRPNEMHRMLTEHPLYIVYAMLSPGVLIALFNSGSLDKMADMYVRSDMDLSAVASSLTLLAHKVSIAKTLEFQLDLMQRQAEVLHNLISQSNNHDVSRVVILELLQVMMERNETDSTLLSAGFYMLKNTSSVTLEKSYLKELKEQWDALGYVGKLRHACYLLRHTRKSQPELHPQGEIDLKGIYSVSPRSCLAMTKAHIFNQAHKMKQCAKSLINRARSGTLRAMCSCINSLVPDFVKLANVLLVMCLMLQLYNTVRMMIKEMHHMKQAKAILESNERFSRLKKIYGRLEMESDPPKPPKFNDFLEEVKRIAPELYDDALTLGGYDAVQHQSKVSAGEAKLEKTIAVAALIMMIFDSERSDYLYKTLNKLKSLVRTVDDDVYHQSLDDIESLDDDKKLTIDFEIDGKQAHGCTYKEMSFSKWWGIQMDNNRAVPHYRTEGFFMEFTRSTATQVANEIAMGAHKDILLRGAVGSGKSTGLPSQLALKGRVLMIEPTRPLAENVCKQLRGDPFHLNATLRMRGMSTFGSSPITIMTSGYALHYLAHNRQTISDFDFIIFDECHVNDSSAMAFRCLLYDQQYEGKIIKVSATPPGREVEFTTQYPVKILIEESLTFAQFVLNQDTKVNSDIVQYGNNILVYVSSYSEVDNLSKLLIEKKYKVTKVDGRTMKLGNVNIETTGTDSQKHFIVATNIIENGVTLDVDVVVDFGLKVSPQLDPDNRMISYRKEAISYGERIQRLGRVGRHKSGVALRIGHTERGLVQIPSAIATEAAFLCFTYGLPIMPQGVTLSLLEHCTVAQARTMQTFELTPFYTCDLVRFDGTMHHAIHTVLKQFKLRDSEITMNRLAIPNACTASWLRAKEYNKMGARFTDDQLEMKVPFLCNGIPEETHYHIWTAIKKHASDGGFGRISIENATKIAYTLQTDVHSLPRTICISDELIKQERTKQAHFKSVLSSTSTFSHFSLSSIERAIKSHWKTDHTTNNIAVLQAARASILEFNNLSSDKGFQDMKTDLLEAKIKNYGALDCVFHQSGSDMSKALKLKGVWNKGAITRDILITLGIIAGGTVMLWQHFRSKWCEDVYHQGFNKRQRQELKFRKARDDRTKFEVTGDDAEMEKYFGSAYTEKGKVKGTKRGTGMKNRKFVNMYGFDPNDFSVVRFVDPLTGATIDDTTYADVVAVQERFTEIRNQQLVDDLISSEAIRYNPKVYAYYIKNKTSDALKVELTPHNPFRVSDKTNTIAGFPEKAGILRQTGTPEKISMSEVPISNEVADDDVTHESNALYRGPRDYNPIASVICELAYTSALGTRVTYGVGYGPYLITNQHLFGDNNGELQVRSRHGTFNIKNTTQIKMKPLKKTDILLIRMPKDFPPFPQKLQFRSPITAERICMVGSLFQEKSITSTVSESSSTYPKDDSTFWSHWITTKVGHCGLPLVSTKDGYILGLHSLGNFTQTKNFYAAFPSDFVENFLATAENSEWVKNWQYNPDNVCWGSLQLHASGPQEPFKTAKLYEDLNHDDVYSQSGEVAWFRKQLKGNLQAVGKSQSQLVTKHVVKGKCPLFEIYLKENPAADEYFKPLMGAYGKSRLNKEAYTKDLMKYSKIIEVGTVDVGVFEQAVCSVKAMLKEIGFKECKFVTDEDDIFNSLNMKSAVGALYAGKKKDYFADYTQTDKELILKESCKRLFLGKLGIWNGALKAELRPIEKVLANKTRTFTAAPIDTLLSGKVCVDDFNNQFYDLHTKGPWSVGITKFYGGWNELLSQLPNGWVYCDADGSQFDSSLTPYLINAVLDIRLSLMEEFPLGHHMLRNLYTEIIYTPILAADGTVVKKFRGNNSGQPSTVVDNSLMVILAMQYSLIKLGYTPSEHRNVCVYYANGDDLLLAVDKKHEKILDGLQECFSTLGLNYDFTSRHTDKEKLWFMSHKGLHIDEMYIPKLEKERIVSILEWDRATEPQHRLEAICAAMVESWGYPELTHEIRKFYAWVLEQAPYTNLASIGKAPYISEVALRRLYTNIEASEQEIETFIHMVEQLEEDEPIDNEVYHQSGTPKNDDKKLDAGKNENKGKEVESTESSNKGAVIKDRDVNAGTAGTHTVPRLKSITNKMRLPKTKKGVVLNIEHLLTYTPSQEDISNTRSTQSQFNSWYENVKHDYDVQDDAMQIILNGFMVWCIENGTSPNISGVWTMMDGEEQVEYPLKPMVEHAKPTLRQIMAHFSNAAEPYIEMRNTERSYMPRYGRQRNLNDRSLARFAFDFYEITSNTPEKAREAHFQMKAAALRDARNKMFGLDGKTGIQGEDTERHTAADVSADMHSLLGMRGT</sequence>
<dbReference type="Pfam" id="PF00863">
    <property type="entry name" value="Peptidase_C4"/>
    <property type="match status" value="1"/>
</dbReference>
<dbReference type="SUPFAM" id="SSF56672">
    <property type="entry name" value="DNA/RNA polymerases"/>
    <property type="match status" value="1"/>
</dbReference>
<evidence type="ECO:0000256" key="24">
    <source>
        <dbReference type="ARBA" id="ARBA00022840"/>
    </source>
</evidence>
<comment type="subcellular location">
    <subcellularLocation>
        <location evidence="30">Host cytoplasmic vesicle</location>
    </subcellularLocation>
    <subcellularLocation>
        <location evidence="3">Host nucleus</location>
    </subcellularLocation>
    <subcellularLocation>
        <location evidence="4">Virion</location>
    </subcellularLocation>
</comment>
<dbReference type="InterPro" id="IPR001730">
    <property type="entry name" value="Potyv_NIa-pro_dom"/>
</dbReference>
<evidence type="ECO:0000256" key="22">
    <source>
        <dbReference type="ARBA" id="ARBA00022806"/>
    </source>
</evidence>
<feature type="domain" description="RdRp catalytic" evidence="36">
    <location>
        <begin position="2707"/>
        <end position="2831"/>
    </location>
</feature>
<keyword evidence="27" id="KW-0899">Viral immunoevasion</keyword>
<dbReference type="Pfam" id="PF00271">
    <property type="entry name" value="Helicase_C"/>
    <property type="match status" value="1"/>
</dbReference>
<keyword evidence="34" id="KW-0175">Coiled coil</keyword>
<keyword evidence="8" id="KW-0696">RNA-directed RNA polymerase</keyword>
<keyword evidence="12" id="KW-0597">Phosphoprotein</keyword>
<evidence type="ECO:0000256" key="20">
    <source>
        <dbReference type="ARBA" id="ARBA00022741"/>
    </source>
</evidence>
<accession>C9W107</accession>
<evidence type="ECO:0000313" key="43">
    <source>
        <dbReference type="Proteomes" id="UP000202691"/>
    </source>
</evidence>
<evidence type="ECO:0000256" key="30">
    <source>
        <dbReference type="ARBA" id="ARBA00034108"/>
    </source>
</evidence>
<dbReference type="Gene3D" id="3.90.70.150">
    <property type="entry name" value="Helper component proteinase"/>
    <property type="match status" value="1"/>
</dbReference>
<keyword evidence="13" id="KW-0167">Capsid protein</keyword>
<dbReference type="PANTHER" id="PTHR43519">
    <property type="entry name" value="ATP-DEPENDENT RNA HELICASE HRPB"/>
    <property type="match status" value="1"/>
</dbReference>
<keyword evidence="21" id="KW-0378">Hydrolase</keyword>
<dbReference type="InterPro" id="IPR011545">
    <property type="entry name" value="DEAD/DEAH_box_helicase_dom"/>
</dbReference>
<dbReference type="PROSITE" id="PS51192">
    <property type="entry name" value="HELICASE_ATP_BIND_1"/>
    <property type="match status" value="1"/>
</dbReference>
<keyword evidence="10" id="KW-1139">Helical capsid protein</keyword>
<feature type="domain" description="Helicase C-terminal" evidence="38">
    <location>
        <begin position="1575"/>
        <end position="1734"/>
    </location>
</feature>
<dbReference type="GO" id="GO:0006351">
    <property type="term" value="P:DNA-templated transcription"/>
    <property type="evidence" value="ECO:0007669"/>
    <property type="project" value="InterPro"/>
</dbReference>
<evidence type="ECO:0000256" key="25">
    <source>
        <dbReference type="ARBA" id="ARBA00022844"/>
    </source>
</evidence>
<evidence type="ECO:0000256" key="18">
    <source>
        <dbReference type="ARBA" id="ARBA00022679"/>
    </source>
</evidence>
<dbReference type="GO" id="GO:0005198">
    <property type="term" value="F:structural molecule activity"/>
    <property type="evidence" value="ECO:0007669"/>
    <property type="project" value="InterPro"/>
</dbReference>
<feature type="active site" description="For helper component proteinase activity" evidence="32">
    <location>
        <position position="879"/>
    </location>
</feature>
<dbReference type="InterPro" id="IPR007094">
    <property type="entry name" value="RNA-dir_pol_PSvirus"/>
</dbReference>
<dbReference type="GO" id="GO:0016818">
    <property type="term" value="F:hydrolase activity, acting on acid anhydrides, in phosphorus-containing anhydrides"/>
    <property type="evidence" value="ECO:0007669"/>
    <property type="project" value="InterPro"/>
</dbReference>
<dbReference type="GO" id="GO:0019029">
    <property type="term" value="C:helical viral capsid"/>
    <property type="evidence" value="ECO:0007669"/>
    <property type="project" value="UniProtKB-KW"/>
</dbReference>
<dbReference type="RefSeq" id="YP_004123732.1">
    <property type="nucleotide sequence ID" value="NC_014898.1"/>
</dbReference>
<dbReference type="SUPFAM" id="SSF52540">
    <property type="entry name" value="P-loop containing nucleoside triphosphate hydrolases"/>
    <property type="match status" value="2"/>
</dbReference>
<dbReference type="SMART" id="SM00490">
    <property type="entry name" value="HELICc"/>
    <property type="match status" value="1"/>
</dbReference>
<evidence type="ECO:0000256" key="13">
    <source>
        <dbReference type="ARBA" id="ARBA00022561"/>
    </source>
</evidence>
<dbReference type="PROSITE" id="PS51436">
    <property type="entry name" value="POTYVIRUS_NIA_PRO"/>
    <property type="match status" value="1"/>
</dbReference>
<evidence type="ECO:0000256" key="23">
    <source>
        <dbReference type="ARBA" id="ARBA00022807"/>
    </source>
</evidence>
<dbReference type="GO" id="GO:0042025">
    <property type="term" value="C:host cell nucleus"/>
    <property type="evidence" value="ECO:0007669"/>
    <property type="project" value="UniProtKB-SubCell"/>
</dbReference>
<evidence type="ECO:0000256" key="12">
    <source>
        <dbReference type="ARBA" id="ARBA00022553"/>
    </source>
</evidence>
<dbReference type="InterPro" id="IPR009003">
    <property type="entry name" value="Peptidase_S1_PA"/>
</dbReference>
<dbReference type="GeneID" id="10110366"/>
<feature type="compositionally biased region" description="Basic and acidic residues" evidence="35">
    <location>
        <begin position="2988"/>
        <end position="3007"/>
    </location>
</feature>
<keyword evidence="43" id="KW-1185">Reference proteome</keyword>
<evidence type="ECO:0000256" key="4">
    <source>
        <dbReference type="ARBA" id="ARBA00004328"/>
    </source>
</evidence>
<reference evidence="42 43" key="1">
    <citation type="journal article" date="2009" name="Acta Virol.">
        <title>A new potyvirus identified in Czech Republic.</title>
        <authorList>
            <person name="Sarkisova T."/>
            <person name="Petrzik K."/>
        </authorList>
    </citation>
    <scope>NUCLEOTIDE SEQUENCE [LARGE SCALE GENOMIC DNA]</scope>
    <source>
        <strain evidence="42">LU2</strain>
    </source>
</reference>
<dbReference type="InterPro" id="IPR043504">
    <property type="entry name" value="Peptidase_S1_PA_chymotrypsin"/>
</dbReference>
<dbReference type="InterPro" id="IPR001592">
    <property type="entry name" value="Poty_coat"/>
</dbReference>
<evidence type="ECO:0000256" key="10">
    <source>
        <dbReference type="ARBA" id="ARBA00022497"/>
    </source>
</evidence>
<dbReference type="Gene3D" id="2.40.10.10">
    <property type="entry name" value="Trypsin-like serine proteases"/>
    <property type="match status" value="2"/>
</dbReference>
<evidence type="ECO:0000256" key="14">
    <source>
        <dbReference type="ARBA" id="ARBA00022562"/>
    </source>
</evidence>
<comment type="function">
    <text evidence="29">Has helicase activity. It may be involved in replication.</text>
</comment>
<dbReference type="InterPro" id="IPR013648">
    <property type="entry name" value="PP_Potyviridae"/>
</dbReference>
<evidence type="ECO:0000256" key="21">
    <source>
        <dbReference type="ARBA" id="ARBA00022801"/>
    </source>
</evidence>
<dbReference type="InterPro" id="IPR001456">
    <property type="entry name" value="HC-pro"/>
</dbReference>
<evidence type="ECO:0000313" key="42">
    <source>
        <dbReference type="EMBL" id="ACJ31798.2"/>
    </source>
</evidence>
<dbReference type="InterPro" id="IPR043128">
    <property type="entry name" value="Rev_trsase/Diguanyl_cyclase"/>
</dbReference>
<dbReference type="InterPro" id="IPR001205">
    <property type="entry name" value="RNA-dir_pol_C"/>
</dbReference>
<evidence type="ECO:0000256" key="16">
    <source>
        <dbReference type="ARBA" id="ARBA00022632"/>
    </source>
</evidence>
<feature type="region of interest" description="Disordered" evidence="35">
    <location>
        <begin position="2979"/>
        <end position="3029"/>
    </location>
</feature>
<evidence type="ECO:0000259" key="40">
    <source>
        <dbReference type="PROSITE" id="PS51744"/>
    </source>
</evidence>
<keyword evidence="19" id="KW-0548">Nucleotidyltransferase</keyword>
<evidence type="ECO:0000256" key="17">
    <source>
        <dbReference type="ARBA" id="ARBA00022670"/>
    </source>
</evidence>
<dbReference type="InterPro" id="IPR043502">
    <property type="entry name" value="DNA/RNA_pol_sf"/>
</dbReference>
<dbReference type="InterPro" id="IPR031159">
    <property type="entry name" value="HC_PRO_CPD_dom"/>
</dbReference>
<feature type="domain" description="Peptidase C4" evidence="39">
    <location>
        <begin position="2223"/>
        <end position="2441"/>
    </location>
</feature>
<evidence type="ECO:0000256" key="11">
    <source>
        <dbReference type="ARBA" id="ARBA00022520"/>
    </source>
</evidence>
<evidence type="ECO:0000256" key="6">
    <source>
        <dbReference type="ARBA" id="ARBA00020107"/>
    </source>
</evidence>
<evidence type="ECO:0000256" key="31">
    <source>
        <dbReference type="ARBA" id="ARBA00045403"/>
    </source>
</evidence>
<evidence type="ECO:0000256" key="28">
    <source>
        <dbReference type="ARBA" id="ARBA00029405"/>
    </source>
</evidence>
<keyword evidence="20" id="KW-0547">Nucleotide-binding</keyword>
<evidence type="ECO:0000256" key="15">
    <source>
        <dbReference type="ARBA" id="ARBA00022581"/>
    </source>
</evidence>
<dbReference type="GO" id="GO:0044161">
    <property type="term" value="C:host cell cytoplasmic vesicle"/>
    <property type="evidence" value="ECO:0007669"/>
    <property type="project" value="UniProtKB-SubCell"/>
</dbReference>
<organism evidence="42 43">
    <name type="scientific">Lupinus mosaic virus</name>
    <dbReference type="NCBI Taxonomy" id="573615"/>
    <lineage>
        <taxon>Viruses</taxon>
        <taxon>Riboviria</taxon>
        <taxon>Orthornavirae</taxon>
        <taxon>Pisuviricota</taxon>
        <taxon>Stelpaviricetes</taxon>
        <taxon>Patatavirales</taxon>
        <taxon>Potyviridae</taxon>
        <taxon>Potyvirus</taxon>
        <taxon>Potyvirus lupinus</taxon>
    </lineage>
</organism>
<comment type="similarity">
    <text evidence="5 33">Belongs to the potyviridae genome polyprotein family.</text>
</comment>
<comment type="function">
    <text evidence="31">Mediates the cap-independent, EIF4E-dependent translation of viral genomic RNAs. Binds to the cap-binding site of host EIF4E and thus interferes with the host EIF4E-dependent mRNA export and translation. VPg-RNA directly binds EIF4E and is a template for transcription. Also forms trimeric complexes with EIF4E-EIF4G, which are templates for translation.</text>
</comment>
<feature type="domain" description="Peptidase S30" evidence="41">
    <location>
        <begin position="318"/>
        <end position="462"/>
    </location>
</feature>
<keyword evidence="18" id="KW-0808">Transferase</keyword>
<evidence type="ECO:0000256" key="3">
    <source>
        <dbReference type="ARBA" id="ARBA00004147"/>
    </source>
</evidence>
<keyword evidence="14" id="KW-1048">Host nucleus</keyword>
<keyword evidence="26" id="KW-0693">Viral RNA replication</keyword>
<dbReference type="InterPro" id="IPR001650">
    <property type="entry name" value="Helicase_C-like"/>
</dbReference>
<dbReference type="Pfam" id="PF01577">
    <property type="entry name" value="Peptidase_S30"/>
    <property type="match status" value="1"/>
</dbReference>
<dbReference type="Pfam" id="PF00270">
    <property type="entry name" value="DEAD"/>
    <property type="match status" value="1"/>
</dbReference>
<keyword evidence="24" id="KW-0067">ATP-binding</keyword>
<dbReference type="PROSITE" id="PS51871">
    <property type="entry name" value="PV_P1_PRO"/>
    <property type="match status" value="1"/>
</dbReference>
<dbReference type="PRINTS" id="PR00966">
    <property type="entry name" value="NIAPOTYPTASE"/>
</dbReference>
<dbReference type="GO" id="GO:0005524">
    <property type="term" value="F:ATP binding"/>
    <property type="evidence" value="ECO:0007669"/>
    <property type="project" value="UniProtKB-KW"/>
</dbReference>
<evidence type="ECO:0000256" key="34">
    <source>
        <dbReference type="SAM" id="Coils"/>
    </source>
</evidence>
<dbReference type="InterPro" id="IPR042308">
    <property type="entry name" value="HC_PRO_CPD_sf"/>
</dbReference>
<evidence type="ECO:0000256" key="8">
    <source>
        <dbReference type="ARBA" id="ARBA00022484"/>
    </source>
</evidence>
<evidence type="ECO:0000256" key="19">
    <source>
        <dbReference type="ARBA" id="ARBA00022695"/>
    </source>
</evidence>
<dbReference type="InterPro" id="IPR027417">
    <property type="entry name" value="P-loop_NTPase"/>
</dbReference>
<evidence type="ECO:0000256" key="7">
    <source>
        <dbReference type="ARBA" id="ARBA00022463"/>
    </source>
</evidence>
<keyword evidence="15" id="KW-0945">Host-virus interaction</keyword>
<dbReference type="GO" id="GO:0003968">
    <property type="term" value="F:RNA-directed RNA polymerase activity"/>
    <property type="evidence" value="ECO:0007669"/>
    <property type="project" value="UniProtKB-KW"/>
</dbReference>